<evidence type="ECO:0000256" key="1">
    <source>
        <dbReference type="SAM" id="MobiDB-lite"/>
    </source>
</evidence>
<feature type="compositionally biased region" description="Basic and acidic residues" evidence="1">
    <location>
        <begin position="697"/>
        <end position="712"/>
    </location>
</feature>
<evidence type="ECO:0000313" key="3">
    <source>
        <dbReference type="Proteomes" id="UP000310158"/>
    </source>
</evidence>
<protein>
    <submittedName>
        <fullName evidence="2">Uncharacterized protein</fullName>
    </submittedName>
</protein>
<reference evidence="2 3" key="1">
    <citation type="submission" date="2019-02" db="EMBL/GenBank/DDBJ databases">
        <title>Genome sequencing of the rare red list fungi Bondarzewia mesenterica.</title>
        <authorList>
            <person name="Buettner E."/>
            <person name="Kellner H."/>
        </authorList>
    </citation>
    <scope>NUCLEOTIDE SEQUENCE [LARGE SCALE GENOMIC DNA]</scope>
    <source>
        <strain evidence="2 3">DSM 108281</strain>
    </source>
</reference>
<accession>A0A4S4LZ67</accession>
<feature type="compositionally biased region" description="Low complexity" evidence="1">
    <location>
        <begin position="933"/>
        <end position="950"/>
    </location>
</feature>
<evidence type="ECO:0000313" key="2">
    <source>
        <dbReference type="EMBL" id="THH15730.1"/>
    </source>
</evidence>
<feature type="compositionally biased region" description="Basic and acidic residues" evidence="1">
    <location>
        <begin position="651"/>
        <end position="663"/>
    </location>
</feature>
<organism evidence="2 3">
    <name type="scientific">Bondarzewia mesenterica</name>
    <dbReference type="NCBI Taxonomy" id="1095465"/>
    <lineage>
        <taxon>Eukaryota</taxon>
        <taxon>Fungi</taxon>
        <taxon>Dikarya</taxon>
        <taxon>Basidiomycota</taxon>
        <taxon>Agaricomycotina</taxon>
        <taxon>Agaricomycetes</taxon>
        <taxon>Russulales</taxon>
        <taxon>Bondarzewiaceae</taxon>
        <taxon>Bondarzewia</taxon>
    </lineage>
</organism>
<feature type="region of interest" description="Disordered" evidence="1">
    <location>
        <begin position="834"/>
        <end position="853"/>
    </location>
</feature>
<proteinExistence type="predicted"/>
<sequence>MEDNEARFSKAERGLLTDSLKEWLTNFQASRPRRSIPTIPLKLANYTIKLQKKPKYKINYFRRWTGNEIIKREKKKAIQAYIDNKYSVTTSQEYISYYQEALTAIKAEMSAGDLKKYDELADKWNATTLPAEVQRDQAEKHCVKYIKEFARQMYRQLGMRVFVLHAAENVNGRIVFAQHDYNEENGSISFTKTQTDWESENIMQEWGAYTAKAFGQADADADTDQADTGNKKGKKPLLELAFTDDSRVMLLEMSDFRPVTKLTEIYSLSTGQASANAKSTVPWSDLKEHRDDYMDEQYLPDGYLMKEPSKMVRTDVVQLINHWKARQAEDEELVVFKGYRTNDGGVALAHKEPEKKTAMMKAKSKQKAKGKATGMASSTALASASVKGKGKGKGKGKRSSKGKEKATDLELDEEPEPDTHSDADADDIIKQLKALEGSDDDDDQDNVDKSTNDSQAGIEQWEIAIQQQLEHPLMIEPNVAPADVATDHDISKYSFLLNVSSRSEYRDMLATIYGREQAEDSPRLTILVAEWCSWSYTSAFLPEVVHNAEDGQEAFFLWLFESAYLNDKGKVISKDHLWRIVLAIGFLLNDIHQRQFSRPDPDGPDTGCVEGTPPYVLQSDIDFAEADMMATGLCKEITIKIEGSWKKKLVKEGQGEANGERMLKSGPSSKEVGKVIDKGKAGQAKGRSSVDGIQDVKQTKAKETGRKDKISPDKSVSTDWPSKKCHRRQIVESDEDVNVDADADDLTHIPHGKKAKVMVSPIAEGDADADADAELPAHIPKRKKAKVIVSPIPEESANADSDADIEAEFNTGNAKQNKAKMVVLLMPKENVNTVTDADADTDTEAPAPVSKRKKPQVVVLPIALVRKAEVAYYEFLTSFYFTNKRYHIEQHEDMSPYKKSRKCRASPEDEADADAEVEAKQDPRPARKRKPTAKALAGQAATAGKVNRRK</sequence>
<feature type="region of interest" description="Disordered" evidence="1">
    <location>
        <begin position="892"/>
        <end position="950"/>
    </location>
</feature>
<dbReference type="AlphaFoldDB" id="A0A4S4LZ67"/>
<dbReference type="EMBL" id="SGPL01000194">
    <property type="protein sequence ID" value="THH15730.1"/>
    <property type="molecule type" value="Genomic_DNA"/>
</dbReference>
<feature type="compositionally biased region" description="Basic residues" evidence="1">
    <location>
        <begin position="388"/>
        <end position="400"/>
    </location>
</feature>
<feature type="compositionally biased region" description="Basic and acidic residues" evidence="1">
    <location>
        <begin position="417"/>
        <end position="430"/>
    </location>
</feature>
<comment type="caution">
    <text evidence="2">The sequence shown here is derived from an EMBL/GenBank/DDBJ whole genome shotgun (WGS) entry which is preliminary data.</text>
</comment>
<name>A0A4S4LZ67_9AGAM</name>
<dbReference type="OrthoDB" id="3149423at2759"/>
<dbReference type="Proteomes" id="UP000310158">
    <property type="component" value="Unassembled WGS sequence"/>
</dbReference>
<feature type="region of interest" description="Disordered" evidence="1">
    <location>
        <begin position="351"/>
        <end position="456"/>
    </location>
</feature>
<keyword evidence="3" id="KW-1185">Reference proteome</keyword>
<feature type="region of interest" description="Disordered" evidence="1">
    <location>
        <begin position="651"/>
        <end position="736"/>
    </location>
</feature>
<feature type="compositionally biased region" description="Basic and acidic residues" evidence="1">
    <location>
        <begin position="671"/>
        <end position="680"/>
    </location>
</feature>
<gene>
    <name evidence="2" type="ORF">EW146_g4795</name>
</gene>